<name>A0A139AML5_GONPJ</name>
<feature type="domain" description="FAS1" evidence="2">
    <location>
        <begin position="27"/>
        <end position="178"/>
    </location>
</feature>
<dbReference type="GO" id="GO:0005615">
    <property type="term" value="C:extracellular space"/>
    <property type="evidence" value="ECO:0007669"/>
    <property type="project" value="TreeGrafter"/>
</dbReference>
<dbReference type="PANTHER" id="PTHR10900">
    <property type="entry name" value="PERIOSTIN-RELATED"/>
    <property type="match status" value="1"/>
</dbReference>
<reference evidence="3 4" key="1">
    <citation type="journal article" date="2015" name="Genome Biol. Evol.">
        <title>Phylogenomic analyses indicate that early fungi evolved digesting cell walls of algal ancestors of land plants.</title>
        <authorList>
            <person name="Chang Y."/>
            <person name="Wang S."/>
            <person name="Sekimoto S."/>
            <person name="Aerts A.L."/>
            <person name="Choi C."/>
            <person name="Clum A."/>
            <person name="LaButti K.M."/>
            <person name="Lindquist E.A."/>
            <person name="Yee Ngan C."/>
            <person name="Ohm R.A."/>
            <person name="Salamov A.A."/>
            <person name="Grigoriev I.V."/>
            <person name="Spatafora J.W."/>
            <person name="Berbee M.L."/>
        </authorList>
    </citation>
    <scope>NUCLEOTIDE SEQUENCE [LARGE SCALE GENOMIC DNA]</scope>
    <source>
        <strain evidence="3 4">JEL478</strain>
    </source>
</reference>
<organism evidence="3 4">
    <name type="scientific">Gonapodya prolifera (strain JEL478)</name>
    <name type="common">Monoblepharis prolifera</name>
    <dbReference type="NCBI Taxonomy" id="1344416"/>
    <lineage>
        <taxon>Eukaryota</taxon>
        <taxon>Fungi</taxon>
        <taxon>Fungi incertae sedis</taxon>
        <taxon>Chytridiomycota</taxon>
        <taxon>Chytridiomycota incertae sedis</taxon>
        <taxon>Monoblepharidomycetes</taxon>
        <taxon>Monoblepharidales</taxon>
        <taxon>Gonapodyaceae</taxon>
        <taxon>Gonapodya</taxon>
    </lineage>
</organism>
<keyword evidence="1" id="KW-0732">Signal</keyword>
<evidence type="ECO:0000313" key="4">
    <source>
        <dbReference type="Proteomes" id="UP000070544"/>
    </source>
</evidence>
<accession>A0A139AML5</accession>
<dbReference type="SUPFAM" id="SSF82153">
    <property type="entry name" value="FAS1 domain"/>
    <property type="match status" value="2"/>
</dbReference>
<evidence type="ECO:0000259" key="2">
    <source>
        <dbReference type="PROSITE" id="PS50213"/>
    </source>
</evidence>
<dbReference type="EMBL" id="KQ965744">
    <property type="protein sequence ID" value="KXS18012.1"/>
    <property type="molecule type" value="Genomic_DNA"/>
</dbReference>
<keyword evidence="4" id="KW-1185">Reference proteome</keyword>
<feature type="signal peptide" evidence="1">
    <location>
        <begin position="1"/>
        <end position="23"/>
    </location>
</feature>
<proteinExistence type="predicted"/>
<dbReference type="PANTHER" id="PTHR10900:SF77">
    <property type="entry name" value="FI19380P1"/>
    <property type="match status" value="1"/>
</dbReference>
<evidence type="ECO:0000256" key="1">
    <source>
        <dbReference type="SAM" id="SignalP"/>
    </source>
</evidence>
<gene>
    <name evidence="3" type="ORF">M427DRAFT_144087</name>
</gene>
<sequence length="389" mass="38175">MRLLSLASAAAAVLGSLASLAQAAPLPAALAGATGKPYQLTFLQTLLTPSLVGQDTITALGAANLTVFAPTDAAFMALLAQLNITDPTSPALLAIAPQILSYHVSTTVVSSAYLAANKTSFVPTLLGNSSLAAINHQVVEVVAAGSNVTLRSAYGLGSKVIDTIVADNGVIHVIDSVLIPPTNLTNTLTTLTASKAIGSTFSQIASLFVTAAAAAPEAAAIDTVAPITIFVPSDAGVTKQATALAALATGNLTQAIASILTYHIITPAGPYYIPPTGTVKTVGGEDLNIVTDATTGKVTVNGNDVIATILLTNGVAHVIDTILVPPSIAKLLGGNATVSASASASASKTTAAAAATASATGAAKPGSAARVAGSAAGLLAALAMGVVLA</sequence>
<dbReference type="OrthoDB" id="286301at2759"/>
<dbReference type="STRING" id="1344416.A0A139AML5"/>
<dbReference type="SMART" id="SM00554">
    <property type="entry name" value="FAS1"/>
    <property type="match status" value="2"/>
</dbReference>
<dbReference type="InterPro" id="IPR050904">
    <property type="entry name" value="Adhesion/Biosynth-related"/>
</dbReference>
<dbReference type="Pfam" id="PF02469">
    <property type="entry name" value="Fasciclin"/>
    <property type="match status" value="2"/>
</dbReference>
<protein>
    <recommendedName>
        <fullName evidence="2">FAS1 domain-containing protein</fullName>
    </recommendedName>
</protein>
<dbReference type="AlphaFoldDB" id="A0A139AML5"/>
<feature type="domain" description="FAS1" evidence="2">
    <location>
        <begin position="185"/>
        <end position="323"/>
    </location>
</feature>
<dbReference type="PROSITE" id="PS50213">
    <property type="entry name" value="FAS1"/>
    <property type="match status" value="2"/>
</dbReference>
<dbReference type="InterPro" id="IPR036378">
    <property type="entry name" value="FAS1_dom_sf"/>
</dbReference>
<dbReference type="Proteomes" id="UP000070544">
    <property type="component" value="Unassembled WGS sequence"/>
</dbReference>
<feature type="chain" id="PRO_5007296304" description="FAS1 domain-containing protein" evidence="1">
    <location>
        <begin position="24"/>
        <end position="389"/>
    </location>
</feature>
<dbReference type="Gene3D" id="2.30.180.10">
    <property type="entry name" value="FAS1 domain"/>
    <property type="match status" value="2"/>
</dbReference>
<dbReference type="InterPro" id="IPR000782">
    <property type="entry name" value="FAS1_domain"/>
</dbReference>
<evidence type="ECO:0000313" key="3">
    <source>
        <dbReference type="EMBL" id="KXS18012.1"/>
    </source>
</evidence>